<protein>
    <submittedName>
        <fullName evidence="2">Uncharacterized protein</fullName>
    </submittedName>
</protein>
<accession>A0A0M9VJF5</accession>
<dbReference type="OrthoDB" id="1151040at2"/>
<keyword evidence="3" id="KW-1185">Reference proteome</keyword>
<dbReference type="STRING" id="1202724.AM493_17870"/>
<dbReference type="RefSeq" id="WP_054409416.1">
    <property type="nucleotide sequence ID" value="NZ_FOYA01000002.1"/>
</dbReference>
<proteinExistence type="predicted"/>
<evidence type="ECO:0000256" key="1">
    <source>
        <dbReference type="SAM" id="Phobius"/>
    </source>
</evidence>
<gene>
    <name evidence="2" type="ORF">AM493_17870</name>
</gene>
<dbReference type="AlphaFoldDB" id="A0A0M9VJF5"/>
<feature type="transmembrane region" description="Helical" evidence="1">
    <location>
        <begin position="7"/>
        <end position="26"/>
    </location>
</feature>
<dbReference type="PATRIC" id="fig|1202724.3.peg.3711"/>
<comment type="caution">
    <text evidence="2">The sequence shown here is derived from an EMBL/GenBank/DDBJ whole genome shotgun (WGS) entry which is preliminary data.</text>
</comment>
<evidence type="ECO:0000313" key="3">
    <source>
        <dbReference type="Proteomes" id="UP000037755"/>
    </source>
</evidence>
<organism evidence="2 3">
    <name type="scientific">Flavobacterium akiainvivens</name>
    <dbReference type="NCBI Taxonomy" id="1202724"/>
    <lineage>
        <taxon>Bacteria</taxon>
        <taxon>Pseudomonadati</taxon>
        <taxon>Bacteroidota</taxon>
        <taxon>Flavobacteriia</taxon>
        <taxon>Flavobacteriales</taxon>
        <taxon>Flavobacteriaceae</taxon>
        <taxon>Flavobacterium</taxon>
    </lineage>
</organism>
<dbReference type="EMBL" id="LIYD01000005">
    <property type="protein sequence ID" value="KOS07702.1"/>
    <property type="molecule type" value="Genomic_DNA"/>
</dbReference>
<keyword evidence="1" id="KW-1133">Transmembrane helix</keyword>
<name>A0A0M9VJF5_9FLAO</name>
<evidence type="ECO:0000313" key="2">
    <source>
        <dbReference type="EMBL" id="KOS07702.1"/>
    </source>
</evidence>
<sequence>MLYFKYLPYAFLGVAIIFIIDAITRYAEGADYIPSALLAVAAVAMFFIRRKSYKRYTNPGQGPKK</sequence>
<keyword evidence="1" id="KW-0472">Membrane</keyword>
<dbReference type="Proteomes" id="UP000037755">
    <property type="component" value="Unassembled WGS sequence"/>
</dbReference>
<keyword evidence="1" id="KW-0812">Transmembrane</keyword>
<feature type="transmembrane region" description="Helical" evidence="1">
    <location>
        <begin position="32"/>
        <end position="48"/>
    </location>
</feature>
<reference evidence="2 3" key="1">
    <citation type="submission" date="2015-08" db="EMBL/GenBank/DDBJ databases">
        <title>Whole genome sequence of Flavobacterium akiainvivens IK-1T, from decaying Wikstroemia oahuensis, an endemic Hawaiian shrub.</title>
        <authorList>
            <person name="Wan X."/>
            <person name="Hou S."/>
            <person name="Saito J."/>
            <person name="Donachie S."/>
        </authorList>
    </citation>
    <scope>NUCLEOTIDE SEQUENCE [LARGE SCALE GENOMIC DNA]</scope>
    <source>
        <strain evidence="2 3">IK-1</strain>
    </source>
</reference>